<accession>E6U0D6</accession>
<feature type="domain" description="AB hydrolase-1" evidence="1">
    <location>
        <begin position="28"/>
        <end position="127"/>
    </location>
</feature>
<keyword evidence="2" id="KW-0378">Hydrolase</keyword>
<evidence type="ECO:0000313" key="2">
    <source>
        <dbReference type="EMBL" id="ADU30252.1"/>
    </source>
</evidence>
<name>E6U0D6_EVAC2</name>
<dbReference type="HOGENOM" id="CLU_020336_13_2_9"/>
<dbReference type="AlphaFoldDB" id="E6U0D6"/>
<protein>
    <submittedName>
        <fullName evidence="2">Alpha/beta hydrolase fold protein</fullName>
    </submittedName>
</protein>
<proteinExistence type="predicted"/>
<evidence type="ECO:0000259" key="1">
    <source>
        <dbReference type="Pfam" id="PF00561"/>
    </source>
</evidence>
<dbReference type="PANTHER" id="PTHR46438:SF11">
    <property type="entry name" value="LIPASE-RELATED"/>
    <property type="match status" value="1"/>
</dbReference>
<dbReference type="STRING" id="649639.Bcell_1990"/>
<dbReference type="Pfam" id="PF00561">
    <property type="entry name" value="Abhydrolase_1"/>
    <property type="match status" value="2"/>
</dbReference>
<dbReference type="GO" id="GO:0016787">
    <property type="term" value="F:hydrolase activity"/>
    <property type="evidence" value="ECO:0007669"/>
    <property type="project" value="UniProtKB-KW"/>
</dbReference>
<gene>
    <name evidence="2" type="ordered locus">Bcell_1990</name>
</gene>
<dbReference type="PRINTS" id="PR00111">
    <property type="entry name" value="ABHYDROLASE"/>
</dbReference>
<sequence>MSKIYLNNEYINIANVNIYCEYKLNNKPPLLLLHGFVSSTYTFNKLIPLLSEHFSIIAIDLPGFGKSEKSKSFVYSFESYASLVVECMKHFEINKVSIVGHSMGGQIALYIAKSNPELIDTLILLCSSGYRARAKKILIYCSYLPLFTYIAKKWIQQKDIQKTLETVFYNKSHIHEELIKEFSRPLQEKAFYCSLVRLLRHREGDLHSFDLRKIHIPTLLLWGENDRVVPVHVGEKLKDDLPNAKLVTYKETGHLITEERVKEVFKEITAYLKT</sequence>
<dbReference type="InterPro" id="IPR029058">
    <property type="entry name" value="AB_hydrolase_fold"/>
</dbReference>
<dbReference type="OrthoDB" id="9797695at2"/>
<organism evidence="2 3">
    <name type="scientific">Evansella cellulosilytica (strain ATCC 21833 / DSM 2522 / FERM P-1141 / JCM 9156 / N-4)</name>
    <name type="common">Bacillus cellulosilyticus</name>
    <dbReference type="NCBI Taxonomy" id="649639"/>
    <lineage>
        <taxon>Bacteria</taxon>
        <taxon>Bacillati</taxon>
        <taxon>Bacillota</taxon>
        <taxon>Bacilli</taxon>
        <taxon>Bacillales</taxon>
        <taxon>Bacillaceae</taxon>
        <taxon>Evansella</taxon>
    </lineage>
</organism>
<dbReference type="eggNOG" id="COG2267">
    <property type="taxonomic scope" value="Bacteria"/>
</dbReference>
<dbReference type="Proteomes" id="UP000001401">
    <property type="component" value="Chromosome"/>
</dbReference>
<dbReference type="EMBL" id="CP002394">
    <property type="protein sequence ID" value="ADU30252.1"/>
    <property type="molecule type" value="Genomic_DNA"/>
</dbReference>
<reference evidence="2 3" key="1">
    <citation type="submission" date="2010-12" db="EMBL/GenBank/DDBJ databases">
        <title>Complete sequence of Bacillus cellulosilyticus DSM 2522.</title>
        <authorList>
            <consortium name="US DOE Joint Genome Institute"/>
            <person name="Lucas S."/>
            <person name="Copeland A."/>
            <person name="Lapidus A."/>
            <person name="Cheng J.-F."/>
            <person name="Bruce D."/>
            <person name="Goodwin L."/>
            <person name="Pitluck S."/>
            <person name="Chertkov O."/>
            <person name="Detter J.C."/>
            <person name="Han C."/>
            <person name="Tapia R."/>
            <person name="Land M."/>
            <person name="Hauser L."/>
            <person name="Jeffries C."/>
            <person name="Kyrpides N."/>
            <person name="Ivanova N."/>
            <person name="Mikhailova N."/>
            <person name="Brumm P."/>
            <person name="Mead D."/>
            <person name="Woyke T."/>
        </authorList>
    </citation>
    <scope>NUCLEOTIDE SEQUENCE [LARGE SCALE GENOMIC DNA]</scope>
    <source>
        <strain evidence="3">ATCC 21833 / DSM 2522 / FERM P-1141 / JCM 9156 / N-4</strain>
    </source>
</reference>
<dbReference type="KEGG" id="bco:Bcell_1990"/>
<evidence type="ECO:0000313" key="3">
    <source>
        <dbReference type="Proteomes" id="UP000001401"/>
    </source>
</evidence>
<dbReference type="Gene3D" id="3.40.50.1820">
    <property type="entry name" value="alpha/beta hydrolase"/>
    <property type="match status" value="1"/>
</dbReference>
<feature type="domain" description="AB hydrolase-1" evidence="1">
    <location>
        <begin position="203"/>
        <end position="259"/>
    </location>
</feature>
<dbReference type="PANTHER" id="PTHR46438">
    <property type="entry name" value="ALPHA/BETA-HYDROLASES SUPERFAMILY PROTEIN"/>
    <property type="match status" value="1"/>
</dbReference>
<dbReference type="SUPFAM" id="SSF53474">
    <property type="entry name" value="alpha/beta-Hydrolases"/>
    <property type="match status" value="1"/>
</dbReference>
<dbReference type="PRINTS" id="PR00412">
    <property type="entry name" value="EPOXHYDRLASE"/>
</dbReference>
<dbReference type="InterPro" id="IPR000639">
    <property type="entry name" value="Epox_hydrolase-like"/>
</dbReference>
<dbReference type="InterPro" id="IPR000073">
    <property type="entry name" value="AB_hydrolase_1"/>
</dbReference>
<dbReference type="RefSeq" id="WP_013488588.1">
    <property type="nucleotide sequence ID" value="NC_014829.1"/>
</dbReference>
<keyword evidence="3" id="KW-1185">Reference proteome</keyword>